<evidence type="ECO:0000313" key="2">
    <source>
        <dbReference type="Proteomes" id="UP000253551"/>
    </source>
</evidence>
<keyword evidence="2" id="KW-1185">Reference proteome</keyword>
<reference evidence="1 2" key="1">
    <citation type="journal article" date="2018" name="G3 (Bethesda)">
        <title>Phylogenetic and Phylogenomic Definition of Rhizopus Species.</title>
        <authorList>
            <person name="Gryganskyi A.P."/>
            <person name="Golan J."/>
            <person name="Dolatabadi S."/>
            <person name="Mondo S."/>
            <person name="Robb S."/>
            <person name="Idnurm A."/>
            <person name="Muszewska A."/>
            <person name="Steczkiewicz K."/>
            <person name="Masonjones S."/>
            <person name="Liao H.L."/>
            <person name="Gajdeczka M.T."/>
            <person name="Anike F."/>
            <person name="Vuek A."/>
            <person name="Anishchenko I.M."/>
            <person name="Voigt K."/>
            <person name="de Hoog G.S."/>
            <person name="Smith M.E."/>
            <person name="Heitman J."/>
            <person name="Vilgalys R."/>
            <person name="Stajich J.E."/>
        </authorList>
    </citation>
    <scope>NUCLEOTIDE SEQUENCE [LARGE SCALE GENOMIC DNA]</scope>
    <source>
        <strain evidence="1 2">LSU 92-RS-03</strain>
    </source>
</reference>
<dbReference type="EMBL" id="PJQM01005877">
    <property type="protein sequence ID" value="RCH80674.1"/>
    <property type="molecule type" value="Genomic_DNA"/>
</dbReference>
<dbReference type="Proteomes" id="UP000253551">
    <property type="component" value="Unassembled WGS sequence"/>
</dbReference>
<proteinExistence type="predicted"/>
<comment type="caution">
    <text evidence="1">The sequence shown here is derived from an EMBL/GenBank/DDBJ whole genome shotgun (WGS) entry which is preliminary data.</text>
</comment>
<gene>
    <name evidence="1" type="ORF">CU098_005824</name>
</gene>
<dbReference type="OrthoDB" id="2287231at2759"/>
<sequence length="182" mass="20320">MLEEHLDQEKYDEIVQRSTLPTIEITQYAQELLDVISVSKLATVCIRVALYQAGFKLSFNLVSSHDADSLNNPLRQVTGERAASIHTIIYIMNQLFISNNDLVTLDWIENEYCKTGRSKWDGVILKVNDKKTSPALVEFSGGSKVNAIMNKEACDINKLSSNMVSIVADLPDNVYNAPYGGF</sequence>
<organism evidence="1 2">
    <name type="scientific">Rhizopus stolonifer</name>
    <name type="common">Rhizopus nigricans</name>
    <dbReference type="NCBI Taxonomy" id="4846"/>
    <lineage>
        <taxon>Eukaryota</taxon>
        <taxon>Fungi</taxon>
        <taxon>Fungi incertae sedis</taxon>
        <taxon>Mucoromycota</taxon>
        <taxon>Mucoromycotina</taxon>
        <taxon>Mucoromycetes</taxon>
        <taxon>Mucorales</taxon>
        <taxon>Mucorineae</taxon>
        <taxon>Rhizopodaceae</taxon>
        <taxon>Rhizopus</taxon>
    </lineage>
</organism>
<accession>A0A367ISK6</accession>
<protein>
    <submittedName>
        <fullName evidence="1">Uncharacterized protein</fullName>
    </submittedName>
</protein>
<dbReference type="AlphaFoldDB" id="A0A367ISK6"/>
<evidence type="ECO:0000313" key="1">
    <source>
        <dbReference type="EMBL" id="RCH80674.1"/>
    </source>
</evidence>
<name>A0A367ISK6_RHIST</name>